<evidence type="ECO:0000313" key="3">
    <source>
        <dbReference type="Proteomes" id="UP000050867"/>
    </source>
</evidence>
<dbReference type="InterPro" id="IPR049244">
    <property type="entry name" value="DUF6879"/>
</dbReference>
<feature type="domain" description="DUF6879" evidence="1">
    <location>
        <begin position="9"/>
        <end position="171"/>
    </location>
</feature>
<reference evidence="2 3" key="1">
    <citation type="submission" date="2015-10" db="EMBL/GenBank/DDBJ databases">
        <title>Draft genome sequence of pyrrolomycin-producing Streptomyces vitaminophilus.</title>
        <authorList>
            <person name="Graham D.E."/>
            <person name="Mahan K.M."/>
            <person name="Klingeman D.M."/>
            <person name="Hettich R.L."/>
            <person name="Parry R.J."/>
        </authorList>
    </citation>
    <scope>NUCLEOTIDE SEQUENCE [LARGE SCALE GENOMIC DNA]</scope>
    <source>
        <strain evidence="2 3">ATCC 31673</strain>
    </source>
</reference>
<dbReference type="OrthoDB" id="3821358at2"/>
<dbReference type="RefSeq" id="WP_018385213.1">
    <property type="nucleotide sequence ID" value="NZ_LLZU01000018.1"/>
</dbReference>
<gene>
    <name evidence="2" type="ORF">AQ490_22965</name>
</gene>
<evidence type="ECO:0000313" key="2">
    <source>
        <dbReference type="EMBL" id="KRV48740.1"/>
    </source>
</evidence>
<dbReference type="EMBL" id="LLZU01000018">
    <property type="protein sequence ID" value="KRV48740.1"/>
    <property type="molecule type" value="Genomic_DNA"/>
</dbReference>
<dbReference type="eggNOG" id="ENOG5033032">
    <property type="taxonomic scope" value="Bacteria"/>
</dbReference>
<proteinExistence type="predicted"/>
<name>A0A0T6LRX5_WENVI</name>
<organism evidence="2 3">
    <name type="scientific">Wenjunlia vitaminophila</name>
    <name type="common">Streptomyces vitaminophilus</name>
    <dbReference type="NCBI Taxonomy" id="76728"/>
    <lineage>
        <taxon>Bacteria</taxon>
        <taxon>Bacillati</taxon>
        <taxon>Actinomycetota</taxon>
        <taxon>Actinomycetes</taxon>
        <taxon>Kitasatosporales</taxon>
        <taxon>Streptomycetaceae</taxon>
        <taxon>Wenjunlia</taxon>
    </lineage>
</organism>
<dbReference type="AlphaFoldDB" id="A0A0T6LRX5"/>
<evidence type="ECO:0000259" key="1">
    <source>
        <dbReference type="Pfam" id="PF21806"/>
    </source>
</evidence>
<dbReference type="STRING" id="76728.AQ490_22965"/>
<accession>A0A0T6LRX5</accession>
<dbReference type="Pfam" id="PF21806">
    <property type="entry name" value="DUF6879"/>
    <property type="match status" value="1"/>
</dbReference>
<comment type="caution">
    <text evidence="2">The sequence shown here is derived from an EMBL/GenBank/DDBJ whole genome shotgun (WGS) entry which is preliminary data.</text>
</comment>
<dbReference type="Proteomes" id="UP000050867">
    <property type="component" value="Unassembled WGS sequence"/>
</dbReference>
<protein>
    <recommendedName>
        <fullName evidence="1">DUF6879 domain-containing protein</fullName>
    </recommendedName>
</protein>
<keyword evidence="3" id="KW-1185">Reference proteome</keyword>
<sequence>MPELLSFDSVEHLFEDFQHTAWRLETRRGYASDRQSEEYRRFLRGEDATRDLSDPWYASRRKQTAQGKRFERVRLVDTPPTKGQLYLLHSAQFNIAAGEDIRNMYRSHARRLGLPDFDFWLFDSRILIKFHFDDDDHILGVELIEEPKQVVRACQARDAAWHHAIRNEEFKARVFSPG</sequence>